<dbReference type="EMBL" id="JBEPTQ010000002">
    <property type="protein sequence ID" value="MET4720798.1"/>
    <property type="molecule type" value="Genomic_DNA"/>
</dbReference>
<comment type="caution">
    <text evidence="2">The sequence shown here is derived from an EMBL/GenBank/DDBJ whole genome shotgun (WGS) entry which is preliminary data.</text>
</comment>
<evidence type="ECO:0000256" key="1">
    <source>
        <dbReference type="SAM" id="MobiDB-lite"/>
    </source>
</evidence>
<accession>A0ABV2RV50</accession>
<protein>
    <submittedName>
        <fullName evidence="2">Uncharacterized protein</fullName>
    </submittedName>
</protein>
<evidence type="ECO:0000313" key="3">
    <source>
        <dbReference type="Proteomes" id="UP001549291"/>
    </source>
</evidence>
<evidence type="ECO:0000313" key="2">
    <source>
        <dbReference type="EMBL" id="MET4720798.1"/>
    </source>
</evidence>
<dbReference type="Proteomes" id="UP001549291">
    <property type="component" value="Unassembled WGS sequence"/>
</dbReference>
<sequence length="146" mass="15756">MPINPKSWAEGFTAQLIVGGEHVPLDRVVARHADAFAELRGLGMTWRGIAQLLVRAGARRADGSVISSDQLRVGYARLSQKKANRRPEQPRRSRSARTADRAPPLATTVPLPPPPRGIDPPGREASDAQDVSGNEIEAALARLSKI</sequence>
<reference evidence="2 3" key="1">
    <citation type="submission" date="2024-06" db="EMBL/GenBank/DDBJ databases">
        <title>Genomic Encyclopedia of Type Strains, Phase V (KMG-V): Genome sequencing to study the core and pangenomes of soil and plant-associated prokaryotes.</title>
        <authorList>
            <person name="Whitman W."/>
        </authorList>
    </citation>
    <scope>NUCLEOTIDE SEQUENCE [LARGE SCALE GENOMIC DNA]</scope>
    <source>
        <strain evidence="2 3">USDA 160</strain>
    </source>
</reference>
<keyword evidence="3" id="KW-1185">Reference proteome</keyword>
<organism evidence="2 3">
    <name type="scientific">Bradyrhizobium japonicum</name>
    <dbReference type="NCBI Taxonomy" id="375"/>
    <lineage>
        <taxon>Bacteria</taxon>
        <taxon>Pseudomonadati</taxon>
        <taxon>Pseudomonadota</taxon>
        <taxon>Alphaproteobacteria</taxon>
        <taxon>Hyphomicrobiales</taxon>
        <taxon>Nitrobacteraceae</taxon>
        <taxon>Bradyrhizobium</taxon>
    </lineage>
</organism>
<proteinExistence type="predicted"/>
<dbReference type="RefSeq" id="WP_248888392.1">
    <property type="nucleotide sequence ID" value="NZ_CP066351.1"/>
</dbReference>
<name>A0ABV2RV50_BRAJP</name>
<feature type="region of interest" description="Disordered" evidence="1">
    <location>
        <begin position="77"/>
        <end position="136"/>
    </location>
</feature>
<gene>
    <name evidence="2" type="ORF">ABIF63_004904</name>
</gene>